<organism evidence="4 5">
    <name type="scientific">Gordoniibacillus kamchatkensis</name>
    <dbReference type="NCBI Taxonomy" id="1590651"/>
    <lineage>
        <taxon>Bacteria</taxon>
        <taxon>Bacillati</taxon>
        <taxon>Bacillota</taxon>
        <taxon>Bacilli</taxon>
        <taxon>Bacillales</taxon>
        <taxon>Paenibacillaceae</taxon>
        <taxon>Gordoniibacillus</taxon>
    </lineage>
</organism>
<keyword evidence="2" id="KW-0472">Membrane</keyword>
<dbReference type="InterPro" id="IPR025403">
    <property type="entry name" value="TgpA-like_C"/>
</dbReference>
<feature type="compositionally biased region" description="Polar residues" evidence="1">
    <location>
        <begin position="578"/>
        <end position="590"/>
    </location>
</feature>
<evidence type="ECO:0000256" key="1">
    <source>
        <dbReference type="SAM" id="MobiDB-lite"/>
    </source>
</evidence>
<accession>A0ABR5A5K4</accession>
<keyword evidence="5" id="KW-1185">Reference proteome</keyword>
<feature type="transmembrane region" description="Helical" evidence="2">
    <location>
        <begin position="12"/>
        <end position="30"/>
    </location>
</feature>
<dbReference type="Gene3D" id="3.10.620.30">
    <property type="match status" value="2"/>
</dbReference>
<keyword evidence="2" id="KW-1133">Transmembrane helix</keyword>
<dbReference type="SUPFAM" id="SSF54001">
    <property type="entry name" value="Cysteine proteinases"/>
    <property type="match status" value="2"/>
</dbReference>
<dbReference type="SMART" id="SM00460">
    <property type="entry name" value="TGc"/>
    <property type="match status" value="1"/>
</dbReference>
<dbReference type="Pfam" id="PF01841">
    <property type="entry name" value="Transglut_core"/>
    <property type="match status" value="1"/>
</dbReference>
<comment type="caution">
    <text evidence="4">The sequence shown here is derived from an EMBL/GenBank/DDBJ whole genome shotgun (WGS) entry which is preliminary data.</text>
</comment>
<dbReference type="Pfam" id="PF13559">
    <property type="entry name" value="DUF4129"/>
    <property type="match status" value="1"/>
</dbReference>
<dbReference type="PANTHER" id="PTHR42736">
    <property type="entry name" value="PROTEIN-GLUTAMINE GAMMA-GLUTAMYLTRANSFERASE"/>
    <property type="match status" value="1"/>
</dbReference>
<dbReference type="InterPro" id="IPR052901">
    <property type="entry name" value="Bact_TGase-like"/>
</dbReference>
<proteinExistence type="predicted"/>
<name>A0ABR5A5K4_9BACL</name>
<feature type="compositionally biased region" description="Low complexity" evidence="1">
    <location>
        <begin position="484"/>
        <end position="505"/>
    </location>
</feature>
<feature type="transmembrane region" description="Helical" evidence="2">
    <location>
        <begin position="149"/>
        <end position="172"/>
    </location>
</feature>
<feature type="transmembrane region" description="Helical" evidence="2">
    <location>
        <begin position="68"/>
        <end position="86"/>
    </location>
</feature>
<dbReference type="InterPro" id="IPR038765">
    <property type="entry name" value="Papain-like_cys_pep_sf"/>
</dbReference>
<evidence type="ECO:0000259" key="3">
    <source>
        <dbReference type="SMART" id="SM00460"/>
    </source>
</evidence>
<dbReference type="Proteomes" id="UP000031967">
    <property type="component" value="Unassembled WGS sequence"/>
</dbReference>
<evidence type="ECO:0000256" key="2">
    <source>
        <dbReference type="SAM" id="Phobius"/>
    </source>
</evidence>
<protein>
    <recommendedName>
        <fullName evidence="3">Transglutaminase-like domain-containing protein</fullName>
    </recommendedName>
</protein>
<gene>
    <name evidence="4" type="ORF">SD70_31995</name>
</gene>
<evidence type="ECO:0000313" key="5">
    <source>
        <dbReference type="Proteomes" id="UP000031967"/>
    </source>
</evidence>
<feature type="transmembrane region" description="Helical" evidence="2">
    <location>
        <begin position="93"/>
        <end position="112"/>
    </location>
</feature>
<evidence type="ECO:0000313" key="4">
    <source>
        <dbReference type="EMBL" id="KIL35727.1"/>
    </source>
</evidence>
<sequence>MPRGAGQYPHGWSAPLKGALIFGLVAYLFYPGEWLPPTWIESLAAHLRSDAIAAWSGQYEQIGGETRTLLFAAGWTMMLSVLHMLLVQRQQALWLGAATTLYLLLLQLCFGVDTTPGVMRSCVWAGLLLALLLPDKLERTRGVALSRPAAFRTAATAAALLAVCFAAGWYGWRPADTAGQRLMKPMDYSFLERWPFSALTSSAVNPSAPPAAEAAANLETSAAKTGYSLDDSALGGPIEPDDSIAFTARTSELAYWRGESRDVYTGKGWRQSASRLETFRETEPSPDSRIIRQEVTLPSGQGTRLLFPAGPLLRADALLTLQDRSLPAGLLRYDAATGAYSLPELSDPVVYYRLEALVSVADPALLAEDRGAIPEEIRTENTQLPDTVPERVRQLAAAITAEASTTYDKATAVADYLRSHYRYSMSEPTVPGPAEDFVDHFLFVDKAGYCDQFSSAMAVLLRAAQVPARWVKGYAPGTESIETPASAHAADPVPAPADAGDPAARDPAFLQEAGASDTEPPMHNVVVRNRDAHAWVEVYFPSFGWVPFDPTPGFSGAGMAKLPESPERVPAPAKESAANGTSGAQSELPSITQPADTGLHAVLGASFPGFQAIKLLESAQEPAAAAWQLTRQNIPLLTAIAASAVAAAVLLHACRDRLFAASLAVRAAFRGAGDKRSSLLLMDLLWNRIYRLHGAKATNETTREYVTRLALPDDDRRAALHDFARLYETARYDGQPKRPIPHRTLYELWRRMSARH</sequence>
<keyword evidence="2" id="KW-0812">Transmembrane</keyword>
<dbReference type="InterPro" id="IPR002931">
    <property type="entry name" value="Transglutaminase-like"/>
</dbReference>
<feature type="transmembrane region" description="Helical" evidence="2">
    <location>
        <begin position="118"/>
        <end position="137"/>
    </location>
</feature>
<dbReference type="EMBL" id="JXAK01000119">
    <property type="protein sequence ID" value="KIL35727.1"/>
    <property type="molecule type" value="Genomic_DNA"/>
</dbReference>
<feature type="domain" description="Transglutaminase-like" evidence="3">
    <location>
        <begin position="442"/>
        <end position="552"/>
    </location>
</feature>
<feature type="region of interest" description="Disordered" evidence="1">
    <location>
        <begin position="562"/>
        <end position="590"/>
    </location>
</feature>
<feature type="region of interest" description="Disordered" evidence="1">
    <location>
        <begin position="482"/>
        <end position="505"/>
    </location>
</feature>
<reference evidence="4 5" key="1">
    <citation type="submission" date="2014-12" db="EMBL/GenBank/DDBJ databases">
        <title>Draft genome sequence of Paenibacillus kamchatkensis strain B-2647.</title>
        <authorList>
            <person name="Karlyshev A.V."/>
            <person name="Kudryashova E.B."/>
        </authorList>
    </citation>
    <scope>NUCLEOTIDE SEQUENCE [LARGE SCALE GENOMIC DNA]</scope>
    <source>
        <strain evidence="4 5">VKM B-2647</strain>
    </source>
</reference>
<dbReference type="RefSeq" id="WP_041052675.1">
    <property type="nucleotide sequence ID" value="NZ_JXAK01000119.1"/>
</dbReference>
<dbReference type="PANTHER" id="PTHR42736:SF1">
    <property type="entry name" value="PROTEIN-GLUTAMINE GAMMA-GLUTAMYLTRANSFERASE"/>
    <property type="match status" value="1"/>
</dbReference>